<feature type="region of interest" description="Disordered" evidence="1">
    <location>
        <begin position="1"/>
        <end position="21"/>
    </location>
</feature>
<dbReference type="Proteomes" id="UP001497522">
    <property type="component" value="Chromosome 11"/>
</dbReference>
<reference evidence="2" key="1">
    <citation type="submission" date="2024-03" db="EMBL/GenBank/DDBJ databases">
        <authorList>
            <consortium name="ELIXIR-Norway"/>
            <consortium name="Elixir Norway"/>
        </authorList>
    </citation>
    <scope>NUCLEOTIDE SEQUENCE</scope>
</reference>
<evidence type="ECO:0000313" key="2">
    <source>
        <dbReference type="EMBL" id="CAK9860434.1"/>
    </source>
</evidence>
<protein>
    <submittedName>
        <fullName evidence="2">Uncharacterized protein</fullName>
    </submittedName>
</protein>
<gene>
    <name evidence="2" type="ORF">CSSPJE1EN2_LOCUS3429</name>
</gene>
<keyword evidence="3" id="KW-1185">Reference proteome</keyword>
<evidence type="ECO:0000313" key="3">
    <source>
        <dbReference type="Proteomes" id="UP001497522"/>
    </source>
</evidence>
<name>A0ABP1AD30_9BRYO</name>
<accession>A0ABP1AD30</accession>
<feature type="compositionally biased region" description="Basic and acidic residues" evidence="1">
    <location>
        <begin position="1"/>
        <end position="15"/>
    </location>
</feature>
<evidence type="ECO:0000256" key="1">
    <source>
        <dbReference type="SAM" id="MobiDB-lite"/>
    </source>
</evidence>
<organism evidence="2 3">
    <name type="scientific">Sphagnum jensenii</name>
    <dbReference type="NCBI Taxonomy" id="128206"/>
    <lineage>
        <taxon>Eukaryota</taxon>
        <taxon>Viridiplantae</taxon>
        <taxon>Streptophyta</taxon>
        <taxon>Embryophyta</taxon>
        <taxon>Bryophyta</taxon>
        <taxon>Sphagnophytina</taxon>
        <taxon>Sphagnopsida</taxon>
        <taxon>Sphagnales</taxon>
        <taxon>Sphagnaceae</taxon>
        <taxon>Sphagnum</taxon>
    </lineage>
</organism>
<sequence>MEEEEQHHGLSEADHLAAGTEEDQQCANDIKLLPKFSVKHHRRTRECMVQFLREGRGADFRLAVITKNKVPQESSTSSDPAILEWVKQAWDSRTAGSLVFPANPRFNIKLVRYKEIIHQYYSKNSKVSMLKIRQVKEDQGGVASKVENHFKINLECLQIEKHWITDLEEENLVAIEHMAYELVEEATKLTDAMGEVYIPY</sequence>
<dbReference type="EMBL" id="OZ023712">
    <property type="protein sequence ID" value="CAK9860434.1"/>
    <property type="molecule type" value="Genomic_DNA"/>
</dbReference>
<proteinExistence type="predicted"/>